<evidence type="ECO:0000259" key="11">
    <source>
        <dbReference type="PROSITE" id="PS50045"/>
    </source>
</evidence>
<evidence type="ECO:0000259" key="12">
    <source>
        <dbReference type="PROSITE" id="PS50110"/>
    </source>
</evidence>
<keyword evidence="14" id="KW-1185">Reference proteome</keyword>
<organism evidence="13 14">
    <name type="scientific">Dissulfurirhabdus thermomarina</name>
    <dbReference type="NCBI Taxonomy" id="1765737"/>
    <lineage>
        <taxon>Bacteria</taxon>
        <taxon>Deltaproteobacteria</taxon>
        <taxon>Dissulfurirhabdaceae</taxon>
        <taxon>Dissulfurirhabdus</taxon>
    </lineage>
</organism>
<dbReference type="GO" id="GO:0005524">
    <property type="term" value="F:ATP binding"/>
    <property type="evidence" value="ECO:0007669"/>
    <property type="project" value="UniProtKB-KW"/>
</dbReference>
<dbReference type="SMART" id="SM00382">
    <property type="entry name" value="AAA"/>
    <property type="match status" value="1"/>
</dbReference>
<evidence type="ECO:0000256" key="8">
    <source>
        <dbReference type="ARBA" id="ARBA00023159"/>
    </source>
</evidence>
<evidence type="ECO:0000313" key="14">
    <source>
        <dbReference type="Proteomes" id="UP000469346"/>
    </source>
</evidence>
<protein>
    <submittedName>
        <fullName evidence="13">Sigma-54-dependent Fis family transcriptional regulator</fullName>
    </submittedName>
</protein>
<dbReference type="PROSITE" id="PS00675">
    <property type="entry name" value="SIGMA54_INTERACT_1"/>
    <property type="match status" value="1"/>
</dbReference>
<dbReference type="FunFam" id="1.10.8.60:FF:000014">
    <property type="entry name" value="DNA-binding transcriptional regulator NtrC"/>
    <property type="match status" value="1"/>
</dbReference>
<dbReference type="PROSITE" id="PS50110">
    <property type="entry name" value="RESPONSE_REGULATORY"/>
    <property type="match status" value="1"/>
</dbReference>
<dbReference type="Gene3D" id="1.10.10.60">
    <property type="entry name" value="Homeodomain-like"/>
    <property type="match status" value="1"/>
</dbReference>
<dbReference type="InterPro" id="IPR002197">
    <property type="entry name" value="HTH_Fis"/>
</dbReference>
<dbReference type="GO" id="GO:0005737">
    <property type="term" value="C:cytoplasm"/>
    <property type="evidence" value="ECO:0007669"/>
    <property type="project" value="UniProtKB-SubCell"/>
</dbReference>
<reference evidence="13 14" key="1">
    <citation type="submission" date="2020-02" db="EMBL/GenBank/DDBJ databases">
        <title>Comparative genomics of sulfur disproportionating microorganisms.</title>
        <authorList>
            <person name="Ward L.M."/>
            <person name="Bertran E."/>
            <person name="Johnston D.T."/>
        </authorList>
    </citation>
    <scope>NUCLEOTIDE SEQUENCE [LARGE SCALE GENOMIC DNA]</scope>
    <source>
        <strain evidence="13 14">DSM 100025</strain>
    </source>
</reference>
<dbReference type="InterPro" id="IPR027417">
    <property type="entry name" value="P-loop_NTPase"/>
</dbReference>
<dbReference type="PROSITE" id="PS00688">
    <property type="entry name" value="SIGMA54_INTERACT_3"/>
    <property type="match status" value="1"/>
</dbReference>
<evidence type="ECO:0000256" key="2">
    <source>
        <dbReference type="ARBA" id="ARBA00022490"/>
    </source>
</evidence>
<dbReference type="EMBL" id="JAAGRR010000147">
    <property type="protein sequence ID" value="NDY43301.1"/>
    <property type="molecule type" value="Genomic_DNA"/>
</dbReference>
<feature type="domain" description="Response regulatory" evidence="12">
    <location>
        <begin position="4"/>
        <end position="118"/>
    </location>
</feature>
<dbReference type="InterPro" id="IPR025943">
    <property type="entry name" value="Sigma_54_int_dom_ATP-bd_2"/>
</dbReference>
<sequence>MDARILIVDDDAAIRDGSAQVLGRAGHEISEAATGREALDLLGRYAFDLILLDLKMPDINGLDLLRRIREQDPAVPVVMITAYGTMENAVEAMRLGANDFLSKPFEPEELRLVVDRTLQARRLALENLYLKEELRRQEGAPEIVGRSPALRRLLEQAERVAATDSTVLVTGESGTGKGLLARYIHEASPRRDRPLVAVDCSTLVSSLFESELFGHVKGAFTGASANKMGKFELANGGTLFLDEIANIDLDLQAKLLKAVEEKVISRVGSHRLTKVDVRIIAATNQDLRRAVAAGAFREDLYFRLNVVALETPPLRERREDIPLLVRHFLERYGRKYQRPGLRLAGDAMRWIEAYHWPGNVRELENAVERLVIFARGGTIGADDLQAAGLLEAAGETAGPEAASPVPGEAGRPLPLDEVERRHVLSVLRRAEGNRSEAARLLGIDRKTLRQKLRRWGLEDAG</sequence>
<dbReference type="SUPFAM" id="SSF52172">
    <property type="entry name" value="CheY-like"/>
    <property type="match status" value="1"/>
</dbReference>
<dbReference type="InterPro" id="IPR001789">
    <property type="entry name" value="Sig_transdc_resp-reg_receiver"/>
</dbReference>
<dbReference type="FunFam" id="3.40.50.300:FF:000006">
    <property type="entry name" value="DNA-binding transcriptional regulator NtrC"/>
    <property type="match status" value="1"/>
</dbReference>
<proteinExistence type="predicted"/>
<dbReference type="SUPFAM" id="SSF46689">
    <property type="entry name" value="Homeodomain-like"/>
    <property type="match status" value="1"/>
</dbReference>
<keyword evidence="5" id="KW-0067">ATP-binding</keyword>
<dbReference type="Gene3D" id="3.40.50.300">
    <property type="entry name" value="P-loop containing nucleotide triphosphate hydrolases"/>
    <property type="match status" value="1"/>
</dbReference>
<dbReference type="InterPro" id="IPR009057">
    <property type="entry name" value="Homeodomain-like_sf"/>
</dbReference>
<dbReference type="Proteomes" id="UP000469346">
    <property type="component" value="Unassembled WGS sequence"/>
</dbReference>
<evidence type="ECO:0000256" key="7">
    <source>
        <dbReference type="ARBA" id="ARBA00023125"/>
    </source>
</evidence>
<dbReference type="PRINTS" id="PR01590">
    <property type="entry name" value="HTHFIS"/>
</dbReference>
<evidence type="ECO:0000256" key="1">
    <source>
        <dbReference type="ARBA" id="ARBA00004496"/>
    </source>
</evidence>
<keyword evidence="2" id="KW-0963">Cytoplasm</keyword>
<evidence type="ECO:0000256" key="4">
    <source>
        <dbReference type="ARBA" id="ARBA00022741"/>
    </source>
</evidence>
<dbReference type="PROSITE" id="PS50045">
    <property type="entry name" value="SIGMA54_INTERACT_4"/>
    <property type="match status" value="1"/>
</dbReference>
<dbReference type="FunFam" id="3.40.50.2300:FF:000018">
    <property type="entry name" value="DNA-binding transcriptional regulator NtrC"/>
    <property type="match status" value="1"/>
</dbReference>
<keyword evidence="8" id="KW-0010">Activator</keyword>
<dbReference type="Pfam" id="PF00072">
    <property type="entry name" value="Response_reg"/>
    <property type="match status" value="1"/>
</dbReference>
<dbReference type="RefSeq" id="WP_163299410.1">
    <property type="nucleotide sequence ID" value="NZ_JAAGRR010000147.1"/>
</dbReference>
<comment type="subcellular location">
    <subcellularLocation>
        <location evidence="1">Cytoplasm</location>
    </subcellularLocation>
</comment>
<dbReference type="GO" id="GO:0006355">
    <property type="term" value="P:regulation of DNA-templated transcription"/>
    <property type="evidence" value="ECO:0007669"/>
    <property type="project" value="InterPro"/>
</dbReference>
<dbReference type="CDD" id="cd00009">
    <property type="entry name" value="AAA"/>
    <property type="match status" value="1"/>
</dbReference>
<keyword evidence="3 10" id="KW-0597">Phosphoprotein</keyword>
<dbReference type="InterPro" id="IPR011006">
    <property type="entry name" value="CheY-like_superfamily"/>
</dbReference>
<dbReference type="SMART" id="SM00448">
    <property type="entry name" value="REC"/>
    <property type="match status" value="1"/>
</dbReference>
<dbReference type="PROSITE" id="PS00676">
    <property type="entry name" value="SIGMA54_INTERACT_2"/>
    <property type="match status" value="1"/>
</dbReference>
<feature type="domain" description="Sigma-54 factor interaction" evidence="11">
    <location>
        <begin position="143"/>
        <end position="372"/>
    </location>
</feature>
<keyword evidence="4" id="KW-0547">Nucleotide-binding</keyword>
<dbReference type="Gene3D" id="3.40.50.2300">
    <property type="match status" value="1"/>
</dbReference>
<dbReference type="Pfam" id="PF02954">
    <property type="entry name" value="HTH_8"/>
    <property type="match status" value="1"/>
</dbReference>
<dbReference type="GO" id="GO:0000160">
    <property type="term" value="P:phosphorelay signal transduction system"/>
    <property type="evidence" value="ECO:0007669"/>
    <property type="project" value="InterPro"/>
</dbReference>
<keyword evidence="6" id="KW-0805">Transcription regulation</keyword>
<gene>
    <name evidence="13" type="ORF">G3N55_10670</name>
</gene>
<dbReference type="Pfam" id="PF25601">
    <property type="entry name" value="AAA_lid_14"/>
    <property type="match status" value="1"/>
</dbReference>
<feature type="modified residue" description="4-aspartylphosphate" evidence="10">
    <location>
        <position position="53"/>
    </location>
</feature>
<dbReference type="InterPro" id="IPR025662">
    <property type="entry name" value="Sigma_54_int_dom_ATP-bd_1"/>
</dbReference>
<dbReference type="SUPFAM" id="SSF52540">
    <property type="entry name" value="P-loop containing nucleoside triphosphate hydrolases"/>
    <property type="match status" value="1"/>
</dbReference>
<dbReference type="Pfam" id="PF00158">
    <property type="entry name" value="Sigma54_activat"/>
    <property type="match status" value="1"/>
</dbReference>
<evidence type="ECO:0000256" key="10">
    <source>
        <dbReference type="PROSITE-ProRule" id="PRU00169"/>
    </source>
</evidence>
<dbReference type="AlphaFoldDB" id="A0A6N9TPV0"/>
<name>A0A6N9TPV0_DISTH</name>
<evidence type="ECO:0000313" key="13">
    <source>
        <dbReference type="EMBL" id="NDY43301.1"/>
    </source>
</evidence>
<dbReference type="InterPro" id="IPR003593">
    <property type="entry name" value="AAA+_ATPase"/>
</dbReference>
<dbReference type="GO" id="GO:0043565">
    <property type="term" value="F:sequence-specific DNA binding"/>
    <property type="evidence" value="ECO:0007669"/>
    <property type="project" value="InterPro"/>
</dbReference>
<evidence type="ECO:0000256" key="9">
    <source>
        <dbReference type="ARBA" id="ARBA00023163"/>
    </source>
</evidence>
<dbReference type="InterPro" id="IPR002078">
    <property type="entry name" value="Sigma_54_int"/>
</dbReference>
<comment type="caution">
    <text evidence="13">The sequence shown here is derived from an EMBL/GenBank/DDBJ whole genome shotgun (WGS) entry which is preliminary data.</text>
</comment>
<dbReference type="InterPro" id="IPR025944">
    <property type="entry name" value="Sigma_54_int_dom_CS"/>
</dbReference>
<keyword evidence="9" id="KW-0804">Transcription</keyword>
<evidence type="ECO:0000256" key="5">
    <source>
        <dbReference type="ARBA" id="ARBA00022840"/>
    </source>
</evidence>
<dbReference type="PANTHER" id="PTHR32071">
    <property type="entry name" value="TRANSCRIPTIONAL REGULATORY PROTEIN"/>
    <property type="match status" value="1"/>
</dbReference>
<evidence type="ECO:0000256" key="3">
    <source>
        <dbReference type="ARBA" id="ARBA00022553"/>
    </source>
</evidence>
<accession>A0A6N9TPV0</accession>
<keyword evidence="7" id="KW-0238">DNA-binding</keyword>
<evidence type="ECO:0000256" key="6">
    <source>
        <dbReference type="ARBA" id="ARBA00023015"/>
    </source>
</evidence>
<dbReference type="Gene3D" id="1.10.8.60">
    <property type="match status" value="1"/>
</dbReference>
<dbReference type="InterPro" id="IPR058031">
    <property type="entry name" value="AAA_lid_NorR"/>
</dbReference>